<dbReference type="EMBL" id="BARS01013748">
    <property type="protein sequence ID" value="GAF99004.1"/>
    <property type="molecule type" value="Genomic_DNA"/>
</dbReference>
<accession>X0U0J4</accession>
<sequence length="35" mass="3803">MMEMAISITDLSYTYHDGTPALKGVSLDISRGESI</sequence>
<evidence type="ECO:0008006" key="2">
    <source>
        <dbReference type="Google" id="ProtNLM"/>
    </source>
</evidence>
<protein>
    <recommendedName>
        <fullName evidence="2">ABC transporter domain-containing protein</fullName>
    </recommendedName>
</protein>
<reference evidence="1" key="1">
    <citation type="journal article" date="2014" name="Front. Microbiol.">
        <title>High frequency of phylogenetically diverse reductive dehalogenase-homologous genes in deep subseafloor sedimentary metagenomes.</title>
        <authorList>
            <person name="Kawai M."/>
            <person name="Futagami T."/>
            <person name="Toyoda A."/>
            <person name="Takaki Y."/>
            <person name="Nishi S."/>
            <person name="Hori S."/>
            <person name="Arai W."/>
            <person name="Tsubouchi T."/>
            <person name="Morono Y."/>
            <person name="Uchiyama I."/>
            <person name="Ito T."/>
            <person name="Fujiyama A."/>
            <person name="Inagaki F."/>
            <person name="Takami H."/>
        </authorList>
    </citation>
    <scope>NUCLEOTIDE SEQUENCE</scope>
    <source>
        <strain evidence="1">Expedition CK06-06</strain>
    </source>
</reference>
<dbReference type="AlphaFoldDB" id="X0U0J4"/>
<name>X0U0J4_9ZZZZ</name>
<gene>
    <name evidence="1" type="ORF">S01H1_23664</name>
</gene>
<evidence type="ECO:0000313" key="1">
    <source>
        <dbReference type="EMBL" id="GAF99004.1"/>
    </source>
</evidence>
<comment type="caution">
    <text evidence="1">The sequence shown here is derived from an EMBL/GenBank/DDBJ whole genome shotgun (WGS) entry which is preliminary data.</text>
</comment>
<feature type="non-terminal residue" evidence="1">
    <location>
        <position position="35"/>
    </location>
</feature>
<organism evidence="1">
    <name type="scientific">marine sediment metagenome</name>
    <dbReference type="NCBI Taxonomy" id="412755"/>
    <lineage>
        <taxon>unclassified sequences</taxon>
        <taxon>metagenomes</taxon>
        <taxon>ecological metagenomes</taxon>
    </lineage>
</organism>
<proteinExistence type="predicted"/>